<reference evidence="3 4" key="1">
    <citation type="submission" date="2022-06" db="EMBL/GenBank/DDBJ databases">
        <title>Isolation of gut microbiota from human fecal samples.</title>
        <authorList>
            <person name="Pamer E.G."/>
            <person name="Barat B."/>
            <person name="Waligurski E."/>
            <person name="Medina S."/>
            <person name="Paddock L."/>
            <person name="Mostad J."/>
        </authorList>
    </citation>
    <scope>NUCLEOTIDE SEQUENCE [LARGE SCALE GENOMIC DNA]</scope>
    <source>
        <strain evidence="3 4">DFI.9.73</strain>
    </source>
</reference>
<dbReference type="RefSeq" id="WP_066864133.1">
    <property type="nucleotide sequence ID" value="NZ_CABKVV010000013.1"/>
</dbReference>
<dbReference type="InterPro" id="IPR006626">
    <property type="entry name" value="PbH1"/>
</dbReference>
<dbReference type="SMART" id="SM00710">
    <property type="entry name" value="PbH1"/>
    <property type="match status" value="5"/>
</dbReference>
<dbReference type="Proteomes" id="UP001524473">
    <property type="component" value="Unassembled WGS sequence"/>
</dbReference>
<name>A0ABT1S0P5_9FIRM</name>
<feature type="domain" description="Right handed beta helix" evidence="2">
    <location>
        <begin position="151"/>
        <end position="279"/>
    </location>
</feature>
<dbReference type="GeneID" id="90532518"/>
<dbReference type="Pfam" id="PF13229">
    <property type="entry name" value="Beta_helix"/>
    <property type="match status" value="1"/>
</dbReference>
<dbReference type="SUPFAM" id="SSF51126">
    <property type="entry name" value="Pectin lyase-like"/>
    <property type="match status" value="1"/>
</dbReference>
<evidence type="ECO:0000313" key="4">
    <source>
        <dbReference type="Proteomes" id="UP001524473"/>
    </source>
</evidence>
<organism evidence="3 4">
    <name type="scientific">Neglectibacter timonensis</name>
    <dbReference type="NCBI Taxonomy" id="1776382"/>
    <lineage>
        <taxon>Bacteria</taxon>
        <taxon>Bacillati</taxon>
        <taxon>Bacillota</taxon>
        <taxon>Clostridia</taxon>
        <taxon>Eubacteriales</taxon>
        <taxon>Oscillospiraceae</taxon>
        <taxon>Neglectibacter</taxon>
    </lineage>
</organism>
<accession>A0ABT1S0P5</accession>
<dbReference type="InterPro" id="IPR022441">
    <property type="entry name" value="Para_beta_helix_rpt-2"/>
</dbReference>
<dbReference type="EMBL" id="JANFZH010000025">
    <property type="protein sequence ID" value="MCQ4840513.1"/>
    <property type="molecule type" value="Genomic_DNA"/>
</dbReference>
<dbReference type="Pfam" id="PF12708">
    <property type="entry name" value="Pect-lyase_RHGA_epim"/>
    <property type="match status" value="1"/>
</dbReference>
<dbReference type="InterPro" id="IPR011050">
    <property type="entry name" value="Pectin_lyase_fold/virulence"/>
</dbReference>
<feature type="domain" description="Rhamnogalacturonase A/B/Epimerase-like pectate lyase" evidence="1">
    <location>
        <begin position="4"/>
        <end position="63"/>
    </location>
</feature>
<dbReference type="InterPro" id="IPR039448">
    <property type="entry name" value="Beta_helix"/>
</dbReference>
<dbReference type="InterPro" id="IPR024535">
    <property type="entry name" value="RHGA/B-epi-like_pectate_lyase"/>
</dbReference>
<evidence type="ECO:0000259" key="1">
    <source>
        <dbReference type="Pfam" id="PF12708"/>
    </source>
</evidence>
<evidence type="ECO:0000313" key="3">
    <source>
        <dbReference type="EMBL" id="MCQ4840513.1"/>
    </source>
</evidence>
<sequence length="339" mass="36001">MLYWNIREFGAKGDGKTDDTAALVQGLEAAAKENGTLYFPMGNYAIHPVKVPSHVTLLGNSAWGEGEPSKPDSLGHTRLTALSGEARALLDLDACMGTRLIGLTLDGKNLGTKMHGIYSCHGGVEQNNCYEDCLICNFSGSGMKMDWVWVFAVRRCRITNNRLYGIDVDRGYDGWVIDNNIVKNGLWGINAGPGMVCYTANTVAQNLEGGLLADDTQNINVTGNSFRNNGGPGILIRNSRACAVSGNTVLGNGAAKGERGSCGLSVQDSVGITIVGNTISEGGPLKGGPQVPEIGLEARGLEDCTITGNTLYRSARREWLKTSENQRSVIANNTGSLAV</sequence>
<dbReference type="InterPro" id="IPR012334">
    <property type="entry name" value="Pectin_lyas_fold"/>
</dbReference>
<evidence type="ECO:0000259" key="2">
    <source>
        <dbReference type="Pfam" id="PF13229"/>
    </source>
</evidence>
<comment type="caution">
    <text evidence="3">The sequence shown here is derived from an EMBL/GenBank/DDBJ whole genome shotgun (WGS) entry which is preliminary data.</text>
</comment>
<dbReference type="NCBIfam" id="TIGR03804">
    <property type="entry name" value="para_beta_helix"/>
    <property type="match status" value="1"/>
</dbReference>
<proteinExistence type="predicted"/>
<gene>
    <name evidence="3" type="ORF">NE695_11380</name>
</gene>
<keyword evidence="4" id="KW-1185">Reference proteome</keyword>
<dbReference type="Gene3D" id="2.160.20.10">
    <property type="entry name" value="Single-stranded right-handed beta-helix, Pectin lyase-like"/>
    <property type="match status" value="1"/>
</dbReference>
<protein>
    <submittedName>
        <fullName evidence="3">Right-handed parallel beta-helix repeat-containing protein</fullName>
    </submittedName>
</protein>